<dbReference type="PANTHER" id="PTHR11060">
    <property type="entry name" value="PROTEIN MEMO1"/>
    <property type="match status" value="1"/>
</dbReference>
<dbReference type="NCBIfam" id="TIGR04336">
    <property type="entry name" value="AmmeMemoSam_B"/>
    <property type="match status" value="1"/>
</dbReference>
<reference evidence="3 4" key="1">
    <citation type="submission" date="2020-05" db="EMBL/GenBank/DDBJ databases">
        <title>Sulfurimonas marisnigri, sp. nov., and Sulfurimonas baltica, sp. nov., manganese oxide reducing chemolithoautotrophs of the class Epsilonproteobacteria isolated from the pelagic redoxclines of the Black and Baltic Seas and emended description of the genus Sulfurimonas.</title>
        <authorList>
            <person name="Henkel J.V."/>
            <person name="Laudan C."/>
            <person name="Werner J."/>
            <person name="Neu T."/>
            <person name="Plewe S."/>
            <person name="Sproer C."/>
            <person name="Bunk B."/>
            <person name="Schulz-Vogt H.N."/>
        </authorList>
    </citation>
    <scope>NUCLEOTIDE SEQUENCE [LARGE SCALE GENOMIC DNA]</scope>
    <source>
        <strain evidence="3 4">SoZ1</strain>
    </source>
</reference>
<dbReference type="KEGG" id="smas:HUE87_11000"/>
<gene>
    <name evidence="3" type="primary">amrB</name>
    <name evidence="3" type="ORF">HUE87_11000</name>
</gene>
<comment type="similarity">
    <text evidence="1 2">Belongs to the MEMO1 family.</text>
</comment>
<dbReference type="AlphaFoldDB" id="A0A7S7LZN0"/>
<dbReference type="InterPro" id="IPR002737">
    <property type="entry name" value="MEMO1_fam"/>
</dbReference>
<dbReference type="Pfam" id="PF01875">
    <property type="entry name" value="Memo"/>
    <property type="match status" value="1"/>
</dbReference>
<dbReference type="RefSeq" id="WP_194366437.1">
    <property type="nucleotide sequence ID" value="NZ_CP054493.1"/>
</dbReference>
<proteinExistence type="inferred from homology"/>
<dbReference type="Gene3D" id="3.40.830.10">
    <property type="entry name" value="LigB-like"/>
    <property type="match status" value="1"/>
</dbReference>
<evidence type="ECO:0000256" key="2">
    <source>
        <dbReference type="HAMAP-Rule" id="MF_00055"/>
    </source>
</evidence>
<organism evidence="3 4">
    <name type="scientific">Candidatus Sulfurimonas marisnigri</name>
    <dbReference type="NCBI Taxonomy" id="2740405"/>
    <lineage>
        <taxon>Bacteria</taxon>
        <taxon>Pseudomonadati</taxon>
        <taxon>Campylobacterota</taxon>
        <taxon>Epsilonproteobacteria</taxon>
        <taxon>Campylobacterales</taxon>
        <taxon>Sulfurimonadaceae</taxon>
        <taxon>Sulfurimonas</taxon>
    </lineage>
</organism>
<evidence type="ECO:0000313" key="4">
    <source>
        <dbReference type="Proteomes" id="UP000593836"/>
    </source>
</evidence>
<dbReference type="HAMAP" id="MF_00055">
    <property type="entry name" value="MEMO1"/>
    <property type="match status" value="1"/>
</dbReference>
<dbReference type="PANTHER" id="PTHR11060:SF0">
    <property type="entry name" value="PROTEIN MEMO1"/>
    <property type="match status" value="1"/>
</dbReference>
<sequence length="261" mass="29313">MKREMSVSGTFYPAREVELERYFEHFTNVYDESFIIPDVKSRAVIVPHAGYIYSGYTANIAYRVLEKQGVKNFVVIGPSHRMGFEGVSLCDYESYVTPFGDIKAAGTLAKKLQDNFSISCFTQAHAEHSTEVQFPFIKHYMQDVHVVELVYSNARAQDISEIIDFVLKQEDCGVIISTDLSHFYNLEDANRLDNICLEAVKSLDLNMLHRGCEACGMIGVEAMMLSAKKLGLSSHLLDYKTSADASDDTERVVGYMSACFS</sequence>
<evidence type="ECO:0000313" key="3">
    <source>
        <dbReference type="EMBL" id="QOY54392.1"/>
    </source>
</evidence>
<keyword evidence="4" id="KW-1185">Reference proteome</keyword>
<protein>
    <recommendedName>
        <fullName evidence="2">MEMO1 family protein HUE87_11000</fullName>
    </recommendedName>
</protein>
<dbReference type="EMBL" id="CP054493">
    <property type="protein sequence ID" value="QOY54392.1"/>
    <property type="molecule type" value="Genomic_DNA"/>
</dbReference>
<name>A0A7S7LZN0_9BACT</name>
<dbReference type="CDD" id="cd07361">
    <property type="entry name" value="MEMO_like"/>
    <property type="match status" value="1"/>
</dbReference>
<accession>A0A7S7LZN0</accession>
<dbReference type="Proteomes" id="UP000593836">
    <property type="component" value="Chromosome"/>
</dbReference>
<evidence type="ECO:0000256" key="1">
    <source>
        <dbReference type="ARBA" id="ARBA00006315"/>
    </source>
</evidence>